<dbReference type="CDD" id="cd10455">
    <property type="entry name" value="GIY-YIG_SLX1"/>
    <property type="match status" value="1"/>
</dbReference>
<evidence type="ECO:0000256" key="4">
    <source>
        <dbReference type="ARBA" id="ARBA00022801"/>
    </source>
</evidence>
<dbReference type="InterPro" id="IPR027520">
    <property type="entry name" value="Slx1"/>
</dbReference>
<evidence type="ECO:0000259" key="10">
    <source>
        <dbReference type="PROSITE" id="PS50164"/>
    </source>
</evidence>
<keyword evidence="6 8" id="KW-0234">DNA repair</keyword>
<name>A0ABR4NH39_9FUNG</name>
<dbReference type="InterPro" id="IPR000305">
    <property type="entry name" value="GIY-YIG_endonuc"/>
</dbReference>
<comment type="caution">
    <text evidence="8">Lacks conserved residue(s) required for the propagation of feature annotation.</text>
</comment>
<comment type="function">
    <text evidence="8">Catalytic subunit of the SLX1-SLX4 structure-specific endonuclease that resolves DNA secondary structures generated during DNA repair and recombination. Has endonuclease activity towards branched DNA substrates, introducing single-strand cuts in duplex DNA close to junctions with ss-DNA.</text>
</comment>
<dbReference type="PANTHER" id="PTHR20208:SF10">
    <property type="entry name" value="STRUCTURE-SPECIFIC ENDONUCLEASE SUBUNIT SLX1"/>
    <property type="match status" value="1"/>
</dbReference>
<evidence type="ECO:0000313" key="11">
    <source>
        <dbReference type="EMBL" id="KAL2918827.1"/>
    </source>
</evidence>
<comment type="cofactor">
    <cofactor evidence="8">
        <name>a divalent metal cation</name>
        <dbReference type="ChEBI" id="CHEBI:60240"/>
    </cofactor>
</comment>
<evidence type="ECO:0000313" key="12">
    <source>
        <dbReference type="Proteomes" id="UP001527925"/>
    </source>
</evidence>
<dbReference type="PROSITE" id="PS50164">
    <property type="entry name" value="GIY_YIG"/>
    <property type="match status" value="1"/>
</dbReference>
<comment type="subunit">
    <text evidence="8">Forms a heterodimer with SLX4.</text>
</comment>
<keyword evidence="5 8" id="KW-0233">DNA recombination</keyword>
<dbReference type="Proteomes" id="UP001527925">
    <property type="component" value="Unassembled WGS sequence"/>
</dbReference>
<evidence type="ECO:0000256" key="1">
    <source>
        <dbReference type="ARBA" id="ARBA00022722"/>
    </source>
</evidence>
<feature type="region of interest" description="Disordered" evidence="9">
    <location>
        <begin position="279"/>
        <end position="340"/>
    </location>
</feature>
<organism evidence="11 12">
    <name type="scientific">Polyrhizophydium stewartii</name>
    <dbReference type="NCBI Taxonomy" id="2732419"/>
    <lineage>
        <taxon>Eukaryota</taxon>
        <taxon>Fungi</taxon>
        <taxon>Fungi incertae sedis</taxon>
        <taxon>Chytridiomycota</taxon>
        <taxon>Chytridiomycota incertae sedis</taxon>
        <taxon>Chytridiomycetes</taxon>
        <taxon>Rhizophydiales</taxon>
        <taxon>Rhizophydiales incertae sedis</taxon>
        <taxon>Polyrhizophydium</taxon>
    </lineage>
</organism>
<dbReference type="EMBL" id="JADGIZ020000005">
    <property type="protein sequence ID" value="KAL2918827.1"/>
    <property type="molecule type" value="Genomic_DNA"/>
</dbReference>
<dbReference type="Gene3D" id="3.30.40.10">
    <property type="entry name" value="Zinc/RING finger domain, C3HC4 (zinc finger)"/>
    <property type="match status" value="1"/>
</dbReference>
<evidence type="ECO:0000256" key="5">
    <source>
        <dbReference type="ARBA" id="ARBA00023172"/>
    </source>
</evidence>
<dbReference type="InterPro" id="IPR050381">
    <property type="entry name" value="SLX1_endonuclease"/>
</dbReference>
<feature type="domain" description="GIY-YIG" evidence="10">
    <location>
        <begin position="14"/>
        <end position="91"/>
    </location>
</feature>
<feature type="compositionally biased region" description="Low complexity" evidence="9">
    <location>
        <begin position="320"/>
        <end position="330"/>
    </location>
</feature>
<comment type="similarity">
    <text evidence="8">Belongs to the SLX1 family.</text>
</comment>
<reference evidence="11 12" key="1">
    <citation type="submission" date="2023-09" db="EMBL/GenBank/DDBJ databases">
        <title>Pangenome analysis of Batrachochytrium dendrobatidis and related Chytrids.</title>
        <authorList>
            <person name="Yacoub M.N."/>
            <person name="Stajich J.E."/>
            <person name="James T.Y."/>
        </authorList>
    </citation>
    <scope>NUCLEOTIDE SEQUENCE [LARGE SCALE GENOMIC DNA]</scope>
    <source>
        <strain evidence="11 12">JEL0888</strain>
    </source>
</reference>
<evidence type="ECO:0000256" key="2">
    <source>
        <dbReference type="ARBA" id="ARBA00022759"/>
    </source>
</evidence>
<dbReference type="InterPro" id="IPR048749">
    <property type="entry name" value="SLX1_C"/>
</dbReference>
<accession>A0ABR4NH39</accession>
<keyword evidence="2 8" id="KW-0255">Endonuclease</keyword>
<evidence type="ECO:0000256" key="7">
    <source>
        <dbReference type="ARBA" id="ARBA00023242"/>
    </source>
</evidence>
<comment type="caution">
    <text evidence="11">The sequence shown here is derived from an EMBL/GenBank/DDBJ whole genome shotgun (WGS) entry which is preliminary data.</text>
</comment>
<keyword evidence="3 8" id="KW-0227">DNA damage</keyword>
<feature type="region of interest" description="Disordered" evidence="9">
    <location>
        <begin position="380"/>
        <end position="412"/>
    </location>
</feature>
<keyword evidence="12" id="KW-1185">Reference proteome</keyword>
<protein>
    <submittedName>
        <fullName evidence="11">Slx4p interacting protein</fullName>
    </submittedName>
</protein>
<keyword evidence="1 8" id="KW-0540">Nuclease</keyword>
<evidence type="ECO:0000256" key="8">
    <source>
        <dbReference type="HAMAP-Rule" id="MF_03100"/>
    </source>
</evidence>
<dbReference type="Gene3D" id="3.40.1440.10">
    <property type="entry name" value="GIY-YIG endonuclease"/>
    <property type="match status" value="1"/>
</dbReference>
<keyword evidence="7 8" id="KW-0539">Nucleus</keyword>
<dbReference type="PANTHER" id="PTHR20208">
    <property type="entry name" value="STRUCTURE-SPECIFIC ENDONUCLEASE SUBUNIT SLX1"/>
    <property type="match status" value="1"/>
</dbReference>
<sequence length="500" mass="55673">MAAAAAPAAAPRDFFYACYLLQSQLPGRDFAAYVGSTPDPRRRLRQHNGEIVGGAKKTRRNRPWDMVVVVHGFASEFEWAWQYPHKSRHVRTGRFTGRRRELFVNAKLDVLAEMLHAEYWTRWPLRIHFTNAAVQRVFEAFRRPPAHVQVTFGPLEDLVVAQRPLDAPGSVNHRRVPLVSQEPDGQSADLHAETDCIICFVLLDAANQSSFLRCSRQKCKMRGHVICLSNWFIEEERMAAQAREIRQILPIGGSCPICRQELNWGELVRDMRSRAAEAARVLADPNASRRGADDQARGRGRTRQPDLGSASCDTSRMAVSSQSEASSDASMDSESEASDHAEDFDVAIPDSTRSAQAVRQVPMAPYAISDIDEDISAMTPRASAAPRQRDLSPTPVASRSGVVGTYDRPPPRIDDHAAVSLAPRRSHAASQHLLRRIVTLDSDDDEVLEDVRATHSLDAISTEDSDSDEDVDLMLSSSQHIQRTDPLSQLRRSFNNSLAL</sequence>
<dbReference type="Pfam" id="PF21202">
    <property type="entry name" value="SLX1_C"/>
    <property type="match status" value="1"/>
</dbReference>
<gene>
    <name evidence="11" type="primary">SLX1</name>
    <name evidence="11" type="ORF">HK105_201661</name>
</gene>
<dbReference type="HAMAP" id="MF_03100">
    <property type="entry name" value="Endonuc_su_Slx1"/>
    <property type="match status" value="1"/>
</dbReference>
<evidence type="ECO:0000256" key="9">
    <source>
        <dbReference type="SAM" id="MobiDB-lite"/>
    </source>
</evidence>
<keyword evidence="4 8" id="KW-0378">Hydrolase</keyword>
<comment type="subcellular location">
    <subcellularLocation>
        <location evidence="8">Nucleus</location>
    </subcellularLocation>
</comment>
<proteinExistence type="inferred from homology"/>
<dbReference type="Pfam" id="PF01541">
    <property type="entry name" value="GIY-YIG"/>
    <property type="match status" value="1"/>
</dbReference>
<evidence type="ECO:0000256" key="6">
    <source>
        <dbReference type="ARBA" id="ARBA00023204"/>
    </source>
</evidence>
<evidence type="ECO:0000256" key="3">
    <source>
        <dbReference type="ARBA" id="ARBA00022763"/>
    </source>
</evidence>
<dbReference type="InterPro" id="IPR035901">
    <property type="entry name" value="GIY-YIG_endonuc_sf"/>
</dbReference>
<dbReference type="InterPro" id="IPR013083">
    <property type="entry name" value="Znf_RING/FYVE/PHD"/>
</dbReference>